<gene>
    <name evidence="1" type="ORF">EZS28_019114</name>
</gene>
<organism evidence="1 2">
    <name type="scientific">Streblomastix strix</name>
    <dbReference type="NCBI Taxonomy" id="222440"/>
    <lineage>
        <taxon>Eukaryota</taxon>
        <taxon>Metamonada</taxon>
        <taxon>Preaxostyla</taxon>
        <taxon>Oxymonadida</taxon>
        <taxon>Streblomastigidae</taxon>
        <taxon>Streblomastix</taxon>
    </lineage>
</organism>
<dbReference type="EMBL" id="SNRW01005299">
    <property type="protein sequence ID" value="KAA6385358.1"/>
    <property type="molecule type" value="Genomic_DNA"/>
</dbReference>
<reference evidence="1 2" key="1">
    <citation type="submission" date="2019-03" db="EMBL/GenBank/DDBJ databases">
        <title>Single cell metagenomics reveals metabolic interactions within the superorganism composed of flagellate Streblomastix strix and complex community of Bacteroidetes bacteria on its surface.</title>
        <authorList>
            <person name="Treitli S.C."/>
            <person name="Kolisko M."/>
            <person name="Husnik F."/>
            <person name="Keeling P."/>
            <person name="Hampl V."/>
        </authorList>
    </citation>
    <scope>NUCLEOTIDE SEQUENCE [LARGE SCALE GENOMIC DNA]</scope>
    <source>
        <strain evidence="1">ST1C</strain>
    </source>
</reference>
<dbReference type="AlphaFoldDB" id="A0A5J4VRQ6"/>
<comment type="caution">
    <text evidence="1">The sequence shown here is derived from an EMBL/GenBank/DDBJ whole genome shotgun (WGS) entry which is preliminary data.</text>
</comment>
<protein>
    <submittedName>
        <fullName evidence="1">Uncharacterized protein</fullName>
    </submittedName>
</protein>
<proteinExistence type="predicted"/>
<evidence type="ECO:0000313" key="1">
    <source>
        <dbReference type="EMBL" id="KAA6385358.1"/>
    </source>
</evidence>
<dbReference type="Proteomes" id="UP000324800">
    <property type="component" value="Unassembled WGS sequence"/>
</dbReference>
<evidence type="ECO:0000313" key="2">
    <source>
        <dbReference type="Proteomes" id="UP000324800"/>
    </source>
</evidence>
<sequence length="167" mass="17705">MEKISFIVKSNQAGLNEQKNGDAAVELDIVEDQVEAGVSGGDTDYLIDVLSDRIGDGVLVVAECVSSVVIDDANDAIDECLGGDVNNQNELPESELGELIQTGWCYYIGAQLIEFETSESQDAGEFALGVGTGVRSDPSPYDPCVLLASILTDSKLSEGGFVWLPLI</sequence>
<accession>A0A5J4VRQ6</accession>
<name>A0A5J4VRQ6_9EUKA</name>